<evidence type="ECO:0000256" key="2">
    <source>
        <dbReference type="ARBA" id="ARBA00005180"/>
    </source>
</evidence>
<evidence type="ECO:0000256" key="4">
    <source>
        <dbReference type="ARBA" id="ARBA00011894"/>
    </source>
</evidence>
<evidence type="ECO:0000256" key="3">
    <source>
        <dbReference type="ARBA" id="ARBA00009516"/>
    </source>
</evidence>
<evidence type="ECO:0000256" key="9">
    <source>
        <dbReference type="ARBA" id="ARBA00023134"/>
    </source>
</evidence>
<dbReference type="FunFam" id="3.40.50.2020:FF:000049">
    <property type="entry name" value="Putative uracil phosphoribosyltransferase urg2"/>
    <property type="match status" value="1"/>
</dbReference>
<protein>
    <recommendedName>
        <fullName evidence="4">uracil phosphoribosyltransferase</fullName>
        <ecNumber evidence="4">2.4.2.9</ecNumber>
    </recommendedName>
</protein>
<evidence type="ECO:0000256" key="1">
    <source>
        <dbReference type="ARBA" id="ARBA00001946"/>
    </source>
</evidence>
<evidence type="ECO:0000256" key="6">
    <source>
        <dbReference type="ARBA" id="ARBA00022676"/>
    </source>
</evidence>
<dbReference type="InterPro" id="IPR050054">
    <property type="entry name" value="UPRTase/APRTase"/>
</dbReference>
<dbReference type="NCBIfam" id="NF001097">
    <property type="entry name" value="PRK00129.1"/>
    <property type="match status" value="1"/>
</dbReference>
<evidence type="ECO:0000313" key="12">
    <source>
        <dbReference type="Proteomes" id="UP001303889"/>
    </source>
</evidence>
<evidence type="ECO:0000256" key="8">
    <source>
        <dbReference type="ARBA" id="ARBA00022741"/>
    </source>
</evidence>
<keyword evidence="8" id="KW-0547">Nucleotide-binding</keyword>
<proteinExistence type="inferred from homology"/>
<reference evidence="11" key="2">
    <citation type="submission" date="2023-05" db="EMBL/GenBank/DDBJ databases">
        <authorList>
            <consortium name="Lawrence Berkeley National Laboratory"/>
            <person name="Steindorff A."/>
            <person name="Hensen N."/>
            <person name="Bonometti L."/>
            <person name="Westerberg I."/>
            <person name="Brannstrom I.O."/>
            <person name="Guillou S."/>
            <person name="Cros-Aarteil S."/>
            <person name="Calhoun S."/>
            <person name="Haridas S."/>
            <person name="Kuo A."/>
            <person name="Mondo S."/>
            <person name="Pangilinan J."/>
            <person name="Riley R."/>
            <person name="Labutti K."/>
            <person name="Andreopoulos B."/>
            <person name="Lipzen A."/>
            <person name="Chen C."/>
            <person name="Yanf M."/>
            <person name="Daum C."/>
            <person name="Ng V."/>
            <person name="Clum A."/>
            <person name="Ohm R."/>
            <person name="Martin F."/>
            <person name="Silar P."/>
            <person name="Natvig D."/>
            <person name="Lalanne C."/>
            <person name="Gautier V."/>
            <person name="Ament-Velasquez S.L."/>
            <person name="Kruys A."/>
            <person name="Hutchinson M.I."/>
            <person name="Powell A.J."/>
            <person name="Barry K."/>
            <person name="Miller A.N."/>
            <person name="Grigoriev I.V."/>
            <person name="Debuchy R."/>
            <person name="Gladieux P."/>
            <person name="Thoren M.H."/>
            <person name="Johannesson H."/>
        </authorList>
    </citation>
    <scope>NUCLEOTIDE SEQUENCE</scope>
    <source>
        <strain evidence="11">CBS 103.79</strain>
    </source>
</reference>
<evidence type="ECO:0000259" key="10">
    <source>
        <dbReference type="Pfam" id="PF14681"/>
    </source>
</evidence>
<comment type="cofactor">
    <cofactor evidence="1">
        <name>Mg(2+)</name>
        <dbReference type="ChEBI" id="CHEBI:18420"/>
    </cofactor>
</comment>
<dbReference type="CDD" id="cd06223">
    <property type="entry name" value="PRTases_typeI"/>
    <property type="match status" value="1"/>
</dbReference>
<accession>A0AAN6RQB3</accession>
<dbReference type="GO" id="GO:0005525">
    <property type="term" value="F:GTP binding"/>
    <property type="evidence" value="ECO:0007669"/>
    <property type="project" value="UniProtKB-KW"/>
</dbReference>
<dbReference type="SUPFAM" id="SSF53271">
    <property type="entry name" value="PRTase-like"/>
    <property type="match status" value="1"/>
</dbReference>
<dbReference type="AlphaFoldDB" id="A0AAN6RQB3"/>
<organism evidence="11 12">
    <name type="scientific">Staphylotrichum tortipilum</name>
    <dbReference type="NCBI Taxonomy" id="2831512"/>
    <lineage>
        <taxon>Eukaryota</taxon>
        <taxon>Fungi</taxon>
        <taxon>Dikarya</taxon>
        <taxon>Ascomycota</taxon>
        <taxon>Pezizomycotina</taxon>
        <taxon>Sordariomycetes</taxon>
        <taxon>Sordariomycetidae</taxon>
        <taxon>Sordariales</taxon>
        <taxon>Chaetomiaceae</taxon>
        <taxon>Staphylotrichum</taxon>
    </lineage>
</organism>
<keyword evidence="12" id="KW-1185">Reference proteome</keyword>
<dbReference type="GO" id="GO:0004845">
    <property type="term" value="F:uracil phosphoribosyltransferase activity"/>
    <property type="evidence" value="ECO:0007669"/>
    <property type="project" value="UniProtKB-EC"/>
</dbReference>
<keyword evidence="6 11" id="KW-0328">Glycosyltransferase</keyword>
<dbReference type="EC" id="2.4.2.9" evidence="4"/>
<reference evidence="11" key="1">
    <citation type="journal article" date="2023" name="Mol. Phylogenet. Evol.">
        <title>Genome-scale phylogeny and comparative genomics of the fungal order Sordariales.</title>
        <authorList>
            <person name="Hensen N."/>
            <person name="Bonometti L."/>
            <person name="Westerberg I."/>
            <person name="Brannstrom I.O."/>
            <person name="Guillou S."/>
            <person name="Cros-Aarteil S."/>
            <person name="Calhoun S."/>
            <person name="Haridas S."/>
            <person name="Kuo A."/>
            <person name="Mondo S."/>
            <person name="Pangilinan J."/>
            <person name="Riley R."/>
            <person name="LaButti K."/>
            <person name="Andreopoulos B."/>
            <person name="Lipzen A."/>
            <person name="Chen C."/>
            <person name="Yan M."/>
            <person name="Daum C."/>
            <person name="Ng V."/>
            <person name="Clum A."/>
            <person name="Steindorff A."/>
            <person name="Ohm R.A."/>
            <person name="Martin F."/>
            <person name="Silar P."/>
            <person name="Natvig D.O."/>
            <person name="Lalanne C."/>
            <person name="Gautier V."/>
            <person name="Ament-Velasquez S.L."/>
            <person name="Kruys A."/>
            <person name="Hutchinson M.I."/>
            <person name="Powell A.J."/>
            <person name="Barry K."/>
            <person name="Miller A.N."/>
            <person name="Grigoriev I.V."/>
            <person name="Debuchy R."/>
            <person name="Gladieux P."/>
            <person name="Hiltunen Thoren M."/>
            <person name="Johannesson H."/>
        </authorList>
    </citation>
    <scope>NUCLEOTIDE SEQUENCE</scope>
    <source>
        <strain evidence="11">CBS 103.79</strain>
    </source>
</reference>
<comment type="similarity">
    <text evidence="3">Belongs to the UPRTase family.</text>
</comment>
<evidence type="ECO:0000313" key="11">
    <source>
        <dbReference type="EMBL" id="KAK3899507.1"/>
    </source>
</evidence>
<dbReference type="InterPro" id="IPR000836">
    <property type="entry name" value="PRTase_dom"/>
</dbReference>
<sequence>MADLPPNVHVSQHPCLLAKLSQLRSSSTPARDVKALIHDISLIVGCEGLAKGVQSTPGPIDQTSLGFDFQTHQITPGTISLVPILRSGLGMVEAIQTILPNPVPVHHLGLYREPTTLHPVEYYNNLPNHLSGSGSAGSSASALAIILDPVIATGGTCVAAIQTLREWGTQRIIVLSVLGAAKGVKAAAAEWPEGVEIWLAGVDEELTDKGMLKPGLGDVGDRLFLTIGK</sequence>
<dbReference type="InterPro" id="IPR029057">
    <property type="entry name" value="PRTase-like"/>
</dbReference>
<feature type="domain" description="Phosphoribosyltransferase" evidence="10">
    <location>
        <begin position="10"/>
        <end position="226"/>
    </location>
</feature>
<dbReference type="Proteomes" id="UP001303889">
    <property type="component" value="Unassembled WGS sequence"/>
</dbReference>
<dbReference type="PANTHER" id="PTHR32315:SF4">
    <property type="entry name" value="URACIL PHOSPHORIBOSYLTRANSFERASE, CHLOROPLASTIC"/>
    <property type="match status" value="1"/>
</dbReference>
<keyword evidence="5" id="KW-0021">Allosteric enzyme</keyword>
<keyword evidence="7" id="KW-0808">Transferase</keyword>
<dbReference type="PANTHER" id="PTHR32315">
    <property type="entry name" value="ADENINE PHOSPHORIBOSYLTRANSFERASE"/>
    <property type="match status" value="1"/>
</dbReference>
<dbReference type="Pfam" id="PF14681">
    <property type="entry name" value="UPRTase"/>
    <property type="match status" value="1"/>
</dbReference>
<comment type="pathway">
    <text evidence="2">Pyrimidine metabolism; UMP biosynthesis via salvage pathway; UMP from uracil: step 1/1.</text>
</comment>
<evidence type="ECO:0000256" key="5">
    <source>
        <dbReference type="ARBA" id="ARBA00022533"/>
    </source>
</evidence>
<name>A0AAN6RQB3_9PEZI</name>
<dbReference type="EMBL" id="MU855776">
    <property type="protein sequence ID" value="KAK3899507.1"/>
    <property type="molecule type" value="Genomic_DNA"/>
</dbReference>
<keyword evidence="9" id="KW-0342">GTP-binding</keyword>
<dbReference type="Gene3D" id="3.40.50.2020">
    <property type="match status" value="1"/>
</dbReference>
<evidence type="ECO:0000256" key="7">
    <source>
        <dbReference type="ARBA" id="ARBA00022679"/>
    </source>
</evidence>
<gene>
    <name evidence="11" type="ORF">C8A05DRAFT_46444</name>
</gene>
<comment type="caution">
    <text evidence="11">The sequence shown here is derived from an EMBL/GenBank/DDBJ whole genome shotgun (WGS) entry which is preliminary data.</text>
</comment>